<dbReference type="GO" id="GO:0005634">
    <property type="term" value="C:nucleus"/>
    <property type="evidence" value="ECO:0007669"/>
    <property type="project" value="TreeGrafter"/>
</dbReference>
<dbReference type="PANTHER" id="PTHR31010">
    <property type="entry name" value="RAN-SPECIFIC GTPASE-ACTIVATING PROTEIN 30-RELATED"/>
    <property type="match status" value="1"/>
</dbReference>
<sequence length="460" mass="52726">MDELLARAGSQAVTFAIRSGISIASTYAVKNVTKLMTKVPQADRTRLTRLKKKLETRIDIVSSAIDLIKLVAARGNTNLESTLRLTHDLKEEIDEFDERVREIIEDENAGVEQVKEIEEYMADLLERIEEAIPLINLALTTSGANLNGSLPSQVSPGRLLQASDLVNKSNSVFDGSKDLLVGHIFQLTLYSIFYHRGRMVNNRLDEISWKEEYTKADVSIWRLKSDNKYEYLLKIKENFDDGRYHEEEDPKEIKLDVSTITRLFFSASGKLLKLEDRSTPVLVLKINKSFGLEETEQENLVEWLAFGEYEQLYDSEEDLGTEHKSLSLLEYILRLCVLQANDQQSILTVDDERLNLYLQDENRTSFTTEPTESLESESSTPVKIIERKSKTPIDLTNRLKKMSVEETPTTPIKSRDNESRESPLPGEKETNIMTPWEKDKLSKMVEQTPLRKSVWKKSIR</sequence>
<dbReference type="Pfam" id="PF05508">
    <property type="entry name" value="Ran-binding"/>
    <property type="match status" value="1"/>
</dbReference>
<organism evidence="2">
    <name type="scientific">Cyberlindnera fabianii</name>
    <name type="common">Yeast</name>
    <name type="synonym">Hansenula fabianii</name>
    <dbReference type="NCBI Taxonomy" id="36022"/>
    <lineage>
        <taxon>Eukaryota</taxon>
        <taxon>Fungi</taxon>
        <taxon>Dikarya</taxon>
        <taxon>Ascomycota</taxon>
        <taxon>Saccharomycotina</taxon>
        <taxon>Saccharomycetes</taxon>
        <taxon>Phaffomycetales</taxon>
        <taxon>Phaffomycetaceae</taxon>
        <taxon>Cyberlindnera</taxon>
    </lineage>
</organism>
<dbReference type="OrthoDB" id="512915at2759"/>
<evidence type="ECO:0000313" key="2">
    <source>
        <dbReference type="EMBL" id="CDR47316.1"/>
    </source>
</evidence>
<feature type="compositionally biased region" description="Basic and acidic residues" evidence="1">
    <location>
        <begin position="413"/>
        <end position="443"/>
    </location>
</feature>
<gene>
    <name evidence="2" type="ORF">CYFA0S_31e00276g</name>
</gene>
<dbReference type="GO" id="GO:0030695">
    <property type="term" value="F:GTPase regulator activity"/>
    <property type="evidence" value="ECO:0007669"/>
    <property type="project" value="TreeGrafter"/>
</dbReference>
<accession>A0A061BBJ6</accession>
<proteinExistence type="predicted"/>
<dbReference type="AlphaFoldDB" id="A0A061BBJ6"/>
<dbReference type="InterPro" id="IPR008812">
    <property type="entry name" value="Ran_GTP-bd-rel"/>
</dbReference>
<dbReference type="VEuPathDB" id="FungiDB:BON22_4425"/>
<feature type="region of interest" description="Disordered" evidence="1">
    <location>
        <begin position="395"/>
        <end position="444"/>
    </location>
</feature>
<evidence type="ECO:0000256" key="1">
    <source>
        <dbReference type="SAM" id="MobiDB-lite"/>
    </source>
</evidence>
<reference evidence="2" key="1">
    <citation type="journal article" date="2014" name="Genome Announc.">
        <title>Genome sequence of the yeast Cyberlindnera fabianii (Hansenula fabianii).</title>
        <authorList>
            <person name="Freel K.C."/>
            <person name="Sarilar V."/>
            <person name="Neuveglise C."/>
            <person name="Devillers H."/>
            <person name="Friedrich A."/>
            <person name="Schacherer J."/>
        </authorList>
    </citation>
    <scope>NUCLEOTIDE SEQUENCE</scope>
    <source>
        <strain evidence="2">YJS4271</strain>
    </source>
</reference>
<protein>
    <submittedName>
        <fullName evidence="2">CYFA0S31e00276g1_1</fullName>
    </submittedName>
</protein>
<dbReference type="EMBL" id="LK052916">
    <property type="protein sequence ID" value="CDR47316.1"/>
    <property type="molecule type" value="Genomic_DNA"/>
</dbReference>
<dbReference type="GO" id="GO:0005737">
    <property type="term" value="C:cytoplasm"/>
    <property type="evidence" value="ECO:0007669"/>
    <property type="project" value="TreeGrafter"/>
</dbReference>
<dbReference type="PhylomeDB" id="A0A061BBJ6"/>
<name>A0A061BBJ6_CYBFA</name>
<dbReference type="PANTHER" id="PTHR31010:SF2">
    <property type="entry name" value="RAN-SPECIFIC GTPASE-ACTIVATING PROTEIN 30"/>
    <property type="match status" value="1"/>
</dbReference>